<feature type="compositionally biased region" description="Gly residues" evidence="1">
    <location>
        <begin position="34"/>
        <end position="50"/>
    </location>
</feature>
<sequence>MASAGESRGGGRAMGPVGTERDGERKREQRMAGGEQGAGGGGGGRGGSGFGATTMSVCTRTPSRPWRWRNVATQPHRKSQAAPQAAPGPAFPDPFSDMAA</sequence>
<gene>
    <name evidence="2" type="ORF">ALC60_04401</name>
</gene>
<evidence type="ECO:0000256" key="1">
    <source>
        <dbReference type="SAM" id="MobiDB-lite"/>
    </source>
</evidence>
<dbReference type="Proteomes" id="UP000075809">
    <property type="component" value="Unassembled WGS sequence"/>
</dbReference>
<protein>
    <submittedName>
        <fullName evidence="2">Uncharacterized protein</fullName>
    </submittedName>
</protein>
<feature type="region of interest" description="Disordered" evidence="1">
    <location>
        <begin position="1"/>
        <end position="100"/>
    </location>
</feature>
<organism evidence="2 3">
    <name type="scientific">Mycetomoellerius zeteki</name>
    <dbReference type="NCBI Taxonomy" id="64791"/>
    <lineage>
        <taxon>Eukaryota</taxon>
        <taxon>Metazoa</taxon>
        <taxon>Ecdysozoa</taxon>
        <taxon>Arthropoda</taxon>
        <taxon>Hexapoda</taxon>
        <taxon>Insecta</taxon>
        <taxon>Pterygota</taxon>
        <taxon>Neoptera</taxon>
        <taxon>Endopterygota</taxon>
        <taxon>Hymenoptera</taxon>
        <taxon>Apocrita</taxon>
        <taxon>Aculeata</taxon>
        <taxon>Formicoidea</taxon>
        <taxon>Formicidae</taxon>
        <taxon>Myrmicinae</taxon>
        <taxon>Mycetomoellerius</taxon>
    </lineage>
</organism>
<reference evidence="2 3" key="1">
    <citation type="submission" date="2015-09" db="EMBL/GenBank/DDBJ databases">
        <title>Trachymyrmex zeteki WGS genome.</title>
        <authorList>
            <person name="Nygaard S."/>
            <person name="Hu H."/>
            <person name="Boomsma J."/>
            <person name="Zhang G."/>
        </authorList>
    </citation>
    <scope>NUCLEOTIDE SEQUENCE [LARGE SCALE GENOMIC DNA]</scope>
    <source>
        <strain evidence="2">Tzet28-1</strain>
        <tissue evidence="2">Whole body</tissue>
    </source>
</reference>
<dbReference type="AlphaFoldDB" id="A0A151X8V5"/>
<evidence type="ECO:0000313" key="3">
    <source>
        <dbReference type="Proteomes" id="UP000075809"/>
    </source>
</evidence>
<evidence type="ECO:0000313" key="2">
    <source>
        <dbReference type="EMBL" id="KYQ56801.1"/>
    </source>
</evidence>
<dbReference type="EMBL" id="KQ982409">
    <property type="protein sequence ID" value="KYQ56801.1"/>
    <property type="molecule type" value="Genomic_DNA"/>
</dbReference>
<keyword evidence="3" id="KW-1185">Reference proteome</keyword>
<proteinExistence type="predicted"/>
<feature type="compositionally biased region" description="Polar residues" evidence="1">
    <location>
        <begin position="53"/>
        <end position="62"/>
    </location>
</feature>
<name>A0A151X8V5_9HYME</name>
<feature type="compositionally biased region" description="Basic and acidic residues" evidence="1">
    <location>
        <begin position="19"/>
        <end position="30"/>
    </location>
</feature>
<accession>A0A151X8V5</accession>
<feature type="compositionally biased region" description="Low complexity" evidence="1">
    <location>
        <begin position="80"/>
        <end position="100"/>
    </location>
</feature>